<keyword evidence="7" id="KW-1185">Reference proteome</keyword>
<dbReference type="GO" id="GO:0051259">
    <property type="term" value="P:protein complex oligomerization"/>
    <property type="evidence" value="ECO:0007669"/>
    <property type="project" value="InterPro"/>
</dbReference>
<dbReference type="Proteomes" id="UP000192761">
    <property type="component" value="Unassembled WGS sequence"/>
</dbReference>
<dbReference type="EMBL" id="FWXD01000003">
    <property type="protein sequence ID" value="SMC19880.1"/>
    <property type="molecule type" value="Genomic_DNA"/>
</dbReference>
<comment type="function">
    <text evidence="3 4">Co-chaperone involved in the maturation of iron-sulfur cluster-containing proteins. Seems to help targeting proteins to be folded toward HscA.</text>
</comment>
<dbReference type="SUPFAM" id="SSF46565">
    <property type="entry name" value="Chaperone J-domain"/>
    <property type="match status" value="1"/>
</dbReference>
<dbReference type="InterPro" id="IPR009073">
    <property type="entry name" value="HscB_oligo_C"/>
</dbReference>
<organism evidence="6 7">
    <name type="scientific">Andreprevotia lacus DSM 23236</name>
    <dbReference type="NCBI Taxonomy" id="1121001"/>
    <lineage>
        <taxon>Bacteria</taxon>
        <taxon>Pseudomonadati</taxon>
        <taxon>Pseudomonadota</taxon>
        <taxon>Betaproteobacteria</taxon>
        <taxon>Neisseriales</taxon>
        <taxon>Chitinibacteraceae</taxon>
        <taxon>Andreprevotia</taxon>
    </lineage>
</organism>
<evidence type="ECO:0000259" key="5">
    <source>
        <dbReference type="PROSITE" id="PS50076"/>
    </source>
</evidence>
<accession>A0A1W1X7Q5</accession>
<dbReference type="NCBIfam" id="TIGR00714">
    <property type="entry name" value="hscB"/>
    <property type="match status" value="1"/>
</dbReference>
<dbReference type="SMART" id="SM00271">
    <property type="entry name" value="DnaJ"/>
    <property type="match status" value="1"/>
</dbReference>
<dbReference type="PROSITE" id="PS50076">
    <property type="entry name" value="DNAJ_2"/>
    <property type="match status" value="1"/>
</dbReference>
<dbReference type="AlphaFoldDB" id="A0A1W1X7Q5"/>
<dbReference type="GO" id="GO:0051087">
    <property type="term" value="F:protein-folding chaperone binding"/>
    <property type="evidence" value="ECO:0007669"/>
    <property type="project" value="InterPro"/>
</dbReference>
<proteinExistence type="inferred from homology"/>
<dbReference type="GO" id="GO:0044571">
    <property type="term" value="P:[2Fe-2S] cluster assembly"/>
    <property type="evidence" value="ECO:0007669"/>
    <property type="project" value="InterPro"/>
</dbReference>
<feature type="domain" description="J" evidence="5">
    <location>
        <begin position="8"/>
        <end position="82"/>
    </location>
</feature>
<comment type="subunit">
    <text evidence="4">Interacts with HscA and stimulates its ATPase activity.</text>
</comment>
<dbReference type="InterPro" id="IPR036869">
    <property type="entry name" value="J_dom_sf"/>
</dbReference>
<dbReference type="RefSeq" id="WP_084089265.1">
    <property type="nucleotide sequence ID" value="NZ_FWXD01000003.1"/>
</dbReference>
<dbReference type="PANTHER" id="PTHR14021">
    <property type="entry name" value="IRON-SULFUR CLUSTER CO-CHAPERONE PROTEIN HSCB"/>
    <property type="match status" value="1"/>
</dbReference>
<dbReference type="InterPro" id="IPR001623">
    <property type="entry name" value="DnaJ_domain"/>
</dbReference>
<dbReference type="GO" id="GO:1990230">
    <property type="term" value="C:iron-sulfur cluster transfer complex"/>
    <property type="evidence" value="ECO:0007669"/>
    <property type="project" value="TreeGrafter"/>
</dbReference>
<dbReference type="GO" id="GO:0006457">
    <property type="term" value="P:protein folding"/>
    <property type="evidence" value="ECO:0007669"/>
    <property type="project" value="UniProtKB-UniRule"/>
</dbReference>
<dbReference type="Pfam" id="PF07743">
    <property type="entry name" value="HSCB_C"/>
    <property type="match status" value="1"/>
</dbReference>
<comment type="similarity">
    <text evidence="1 4">Belongs to the HscB family.</text>
</comment>
<evidence type="ECO:0000256" key="2">
    <source>
        <dbReference type="ARBA" id="ARBA00023186"/>
    </source>
</evidence>
<dbReference type="OrthoDB" id="287587at2"/>
<dbReference type="STRING" id="1121001.SAMN02745857_00823"/>
<dbReference type="InterPro" id="IPR004640">
    <property type="entry name" value="HscB"/>
</dbReference>
<evidence type="ECO:0000256" key="4">
    <source>
        <dbReference type="HAMAP-Rule" id="MF_00682"/>
    </source>
</evidence>
<evidence type="ECO:0000313" key="7">
    <source>
        <dbReference type="Proteomes" id="UP000192761"/>
    </source>
</evidence>
<keyword evidence="2 4" id="KW-0143">Chaperone</keyword>
<reference evidence="6 7" key="1">
    <citation type="submission" date="2017-04" db="EMBL/GenBank/DDBJ databases">
        <authorList>
            <person name="Afonso C.L."/>
            <person name="Miller P.J."/>
            <person name="Scott M.A."/>
            <person name="Spackman E."/>
            <person name="Goraichik I."/>
            <person name="Dimitrov K.M."/>
            <person name="Suarez D.L."/>
            <person name="Swayne D.E."/>
        </authorList>
    </citation>
    <scope>NUCLEOTIDE SEQUENCE [LARGE SCALE GENOMIC DNA]</scope>
    <source>
        <strain evidence="6 7">DSM 23236</strain>
    </source>
</reference>
<dbReference type="Gene3D" id="1.20.1280.20">
    <property type="entry name" value="HscB, C-terminal domain"/>
    <property type="match status" value="1"/>
</dbReference>
<dbReference type="InterPro" id="IPR036386">
    <property type="entry name" value="HscB_C_sf"/>
</dbReference>
<dbReference type="SUPFAM" id="SSF47144">
    <property type="entry name" value="HSC20 (HSCB), C-terminal oligomerisation domain"/>
    <property type="match status" value="1"/>
</dbReference>
<dbReference type="Gene3D" id="1.10.287.110">
    <property type="entry name" value="DnaJ domain"/>
    <property type="match status" value="1"/>
</dbReference>
<dbReference type="NCBIfam" id="NF002935">
    <property type="entry name" value="PRK03578.1"/>
    <property type="match status" value="1"/>
</dbReference>
<evidence type="ECO:0000256" key="1">
    <source>
        <dbReference type="ARBA" id="ARBA00010476"/>
    </source>
</evidence>
<dbReference type="PANTHER" id="PTHR14021:SF15">
    <property type="entry name" value="IRON-SULFUR CLUSTER CO-CHAPERONE PROTEIN HSCB"/>
    <property type="match status" value="1"/>
</dbReference>
<protein>
    <recommendedName>
        <fullName evidence="4">Co-chaperone protein HscB homolog</fullName>
    </recommendedName>
</protein>
<evidence type="ECO:0000313" key="6">
    <source>
        <dbReference type="EMBL" id="SMC19880.1"/>
    </source>
</evidence>
<sequence length="177" mass="19978">MSFDFTQSHFALFGLQAGFTLDRAALDAAYRALQTEYHPDRFAAASDAQKRLSLQIATQINQGYQTLKNPLSRARYLLQLHGVDTQEETNTAMPVEFLMQQMEWRETIADAKTQRNGDTLEALSSELAGEHRTLVNELAVLLDEQQDWPAAAEAVRKLRFLDKLSEEVDNAIDAVTF</sequence>
<gene>
    <name evidence="4" type="primary">hscB</name>
    <name evidence="6" type="ORF">SAMN02745857_00823</name>
</gene>
<evidence type="ECO:0000256" key="3">
    <source>
        <dbReference type="ARBA" id="ARBA00025596"/>
    </source>
</evidence>
<name>A0A1W1X7Q5_9NEIS</name>
<dbReference type="HAMAP" id="MF_00682">
    <property type="entry name" value="HscB"/>
    <property type="match status" value="1"/>
</dbReference>
<dbReference type="GO" id="GO:0001671">
    <property type="term" value="F:ATPase activator activity"/>
    <property type="evidence" value="ECO:0007669"/>
    <property type="project" value="InterPro"/>
</dbReference>
<dbReference type="CDD" id="cd06257">
    <property type="entry name" value="DnaJ"/>
    <property type="match status" value="1"/>
</dbReference>